<reference evidence="5" key="1">
    <citation type="submission" date="2018-06" db="EMBL/GenBank/DDBJ databases">
        <authorList>
            <person name="Zhirakovskaya E."/>
        </authorList>
    </citation>
    <scope>NUCLEOTIDE SEQUENCE</scope>
</reference>
<dbReference type="Pfam" id="PF02630">
    <property type="entry name" value="SCO1-SenC"/>
    <property type="match status" value="1"/>
</dbReference>
<sequence length="297" mass="33834">MASKLAKTVLSLRRPFGVCGAFFIPVPGVLWVVLLAAVFSVWAKPALAEDQQAILKKSELAIGRTVGNYRLVDQDWKVIPFNTFRGRVVLVSFMYVDCHGPCFLINDSLENLQSAIPEDLADSLLTLSVTIDTENDTPGKLKEYGLDYTESFEHWKFVSTDAETLKRMVSDLGFTMEKKDDLIDHMNRLTLVSPDGVVMRHFYGTDYEPKEVEDAVRAVMDGRPLSARLSDTFNQFLLYCSAYDSRTKTFHVDYFLLATAVVQYLLVMLTLIYLFWDKISNLFFNKIISRFRKNAKS</sequence>
<dbReference type="InterPro" id="IPR013766">
    <property type="entry name" value="Thioredoxin_domain"/>
</dbReference>
<keyword evidence="3" id="KW-0472">Membrane</keyword>
<feature type="transmembrane region" description="Helical" evidence="3">
    <location>
        <begin position="21"/>
        <end position="43"/>
    </location>
</feature>
<evidence type="ECO:0000256" key="2">
    <source>
        <dbReference type="ARBA" id="ARBA00023008"/>
    </source>
</evidence>
<keyword evidence="3" id="KW-0812">Transmembrane</keyword>
<evidence type="ECO:0000256" key="3">
    <source>
        <dbReference type="SAM" id="Phobius"/>
    </source>
</evidence>
<dbReference type="AlphaFoldDB" id="A0A3B1C5Z3"/>
<dbReference type="InterPro" id="IPR036249">
    <property type="entry name" value="Thioredoxin-like_sf"/>
</dbReference>
<dbReference type="InterPro" id="IPR003782">
    <property type="entry name" value="SCO1/SenC"/>
</dbReference>
<accession>A0A3B1C5Z3</accession>
<evidence type="ECO:0000259" key="4">
    <source>
        <dbReference type="PROSITE" id="PS51352"/>
    </source>
</evidence>
<keyword evidence="2" id="KW-0186">Copper</keyword>
<dbReference type="CDD" id="cd02968">
    <property type="entry name" value="SCO"/>
    <property type="match status" value="1"/>
</dbReference>
<evidence type="ECO:0000313" key="5">
    <source>
        <dbReference type="EMBL" id="VAX23522.1"/>
    </source>
</evidence>
<protein>
    <recommendedName>
        <fullName evidence="4">Thioredoxin domain-containing protein</fullName>
    </recommendedName>
</protein>
<dbReference type="PROSITE" id="PS51352">
    <property type="entry name" value="THIOREDOXIN_2"/>
    <property type="match status" value="1"/>
</dbReference>
<feature type="transmembrane region" description="Helical" evidence="3">
    <location>
        <begin position="254"/>
        <end position="276"/>
    </location>
</feature>
<dbReference type="PANTHER" id="PTHR12151">
    <property type="entry name" value="ELECTRON TRANSPORT PROTIN SCO1/SENC FAMILY MEMBER"/>
    <property type="match status" value="1"/>
</dbReference>
<comment type="similarity">
    <text evidence="1">Belongs to the SCO1/2 family.</text>
</comment>
<name>A0A3B1C5Z3_9ZZZZ</name>
<proteinExistence type="inferred from homology"/>
<evidence type="ECO:0000256" key="1">
    <source>
        <dbReference type="ARBA" id="ARBA00010996"/>
    </source>
</evidence>
<dbReference type="PANTHER" id="PTHR12151:SF25">
    <property type="entry name" value="LINALOOL DEHYDRATASE_ISOMERASE DOMAIN-CONTAINING PROTEIN"/>
    <property type="match status" value="1"/>
</dbReference>
<dbReference type="Gene3D" id="3.40.30.10">
    <property type="entry name" value="Glutaredoxin"/>
    <property type="match status" value="1"/>
</dbReference>
<dbReference type="EMBL" id="UOGC01000151">
    <property type="protein sequence ID" value="VAX23522.1"/>
    <property type="molecule type" value="Genomic_DNA"/>
</dbReference>
<organism evidence="5">
    <name type="scientific">hydrothermal vent metagenome</name>
    <dbReference type="NCBI Taxonomy" id="652676"/>
    <lineage>
        <taxon>unclassified sequences</taxon>
        <taxon>metagenomes</taxon>
        <taxon>ecological metagenomes</taxon>
    </lineage>
</organism>
<gene>
    <name evidence="5" type="ORF">MNBD_NITROSPINAE01-1894</name>
</gene>
<dbReference type="SUPFAM" id="SSF52833">
    <property type="entry name" value="Thioredoxin-like"/>
    <property type="match status" value="1"/>
</dbReference>
<feature type="domain" description="Thioredoxin" evidence="4">
    <location>
        <begin position="60"/>
        <end position="221"/>
    </location>
</feature>
<keyword evidence="3" id="KW-1133">Transmembrane helix</keyword>